<feature type="domain" description="OmpR/PhoB-type" evidence="9">
    <location>
        <begin position="128"/>
        <end position="227"/>
    </location>
</feature>
<evidence type="ECO:0000256" key="4">
    <source>
        <dbReference type="ARBA" id="ARBA00023125"/>
    </source>
</evidence>
<keyword evidence="4 7" id="KW-0238">DNA-binding</keyword>
<dbReference type="Gene3D" id="6.10.250.690">
    <property type="match status" value="1"/>
</dbReference>
<dbReference type="SUPFAM" id="SSF52172">
    <property type="entry name" value="CheY-like"/>
    <property type="match status" value="1"/>
</dbReference>
<dbReference type="PROSITE" id="PS50110">
    <property type="entry name" value="RESPONSE_REGULATORY"/>
    <property type="match status" value="1"/>
</dbReference>
<dbReference type="InterPro" id="IPR001789">
    <property type="entry name" value="Sig_transdc_resp-reg_receiver"/>
</dbReference>
<feature type="domain" description="Response regulatory" evidence="8">
    <location>
        <begin position="6"/>
        <end position="120"/>
    </location>
</feature>
<sequence length="229" mass="26124">MSQSMKLLLVEDDERVTEALVEYLTDQHYLIDIAHDGEIGLQMAESSNYNLIILDVMLPKLDGITICKRLREKGYNTPLLILTAKDTRTDKILGLDAGADDYVVKPFDLEVLSARIRALLRRWGESLPPVLRWEHLQLDPTSCEVTYQGKLLSLTPKEYRLLELFLRNGRRVFSRSAILDLLWSWEEIPTEATVKTHIKSLRSKLKAVGAPGNLIETVYGLGYRLKENS</sequence>
<dbReference type="PROSITE" id="PS51755">
    <property type="entry name" value="OMPR_PHOB"/>
    <property type="match status" value="1"/>
</dbReference>
<evidence type="ECO:0000259" key="8">
    <source>
        <dbReference type="PROSITE" id="PS50110"/>
    </source>
</evidence>
<evidence type="ECO:0000313" key="10">
    <source>
        <dbReference type="EMBL" id="CUR30923.1"/>
    </source>
</evidence>
<dbReference type="RefSeq" id="WP_369325777.1">
    <property type="nucleotide sequence ID" value="NZ_LN889782.1"/>
</dbReference>
<dbReference type="InterPro" id="IPR039420">
    <property type="entry name" value="WalR-like"/>
</dbReference>
<dbReference type="FunFam" id="3.40.50.2300:FF:000002">
    <property type="entry name" value="DNA-binding response regulator PhoP"/>
    <property type="match status" value="1"/>
</dbReference>
<keyword evidence="5" id="KW-0804">Transcription</keyword>
<dbReference type="CDD" id="cd00383">
    <property type="entry name" value="trans_reg_C"/>
    <property type="match status" value="1"/>
</dbReference>
<dbReference type="SMART" id="SM00862">
    <property type="entry name" value="Trans_reg_C"/>
    <property type="match status" value="1"/>
</dbReference>
<evidence type="ECO:0000256" key="3">
    <source>
        <dbReference type="ARBA" id="ARBA00023015"/>
    </source>
</evidence>
<dbReference type="InterPro" id="IPR016032">
    <property type="entry name" value="Sig_transdc_resp-reg_C-effctor"/>
</dbReference>
<feature type="DNA-binding region" description="OmpR/PhoB-type" evidence="7">
    <location>
        <begin position="128"/>
        <end position="227"/>
    </location>
</feature>
<dbReference type="GO" id="GO:0032993">
    <property type="term" value="C:protein-DNA complex"/>
    <property type="evidence" value="ECO:0007669"/>
    <property type="project" value="TreeGrafter"/>
</dbReference>
<protein>
    <submittedName>
        <fullName evidence="10">Two-component response regulator, CheY subfamily</fullName>
    </submittedName>
</protein>
<accession>A0A1J1LEB3</accession>
<evidence type="ECO:0000256" key="5">
    <source>
        <dbReference type="ARBA" id="ARBA00023163"/>
    </source>
</evidence>
<dbReference type="GO" id="GO:0000976">
    <property type="term" value="F:transcription cis-regulatory region binding"/>
    <property type="evidence" value="ECO:0007669"/>
    <property type="project" value="TreeGrafter"/>
</dbReference>
<dbReference type="Proteomes" id="UP000184315">
    <property type="component" value="Unassembled WGS sequence"/>
</dbReference>
<dbReference type="InterPro" id="IPR011006">
    <property type="entry name" value="CheY-like_superfamily"/>
</dbReference>
<dbReference type="AlphaFoldDB" id="A0A1J1LEB3"/>
<dbReference type="Gene3D" id="3.40.50.2300">
    <property type="match status" value="1"/>
</dbReference>
<keyword evidence="3" id="KW-0805">Transcription regulation</keyword>
<evidence type="ECO:0000256" key="2">
    <source>
        <dbReference type="ARBA" id="ARBA00023012"/>
    </source>
</evidence>
<evidence type="ECO:0000313" key="11">
    <source>
        <dbReference type="Proteomes" id="UP000184315"/>
    </source>
</evidence>
<dbReference type="PANTHER" id="PTHR48111">
    <property type="entry name" value="REGULATOR OF RPOS"/>
    <property type="match status" value="1"/>
</dbReference>
<dbReference type="GO" id="GO:0006355">
    <property type="term" value="P:regulation of DNA-templated transcription"/>
    <property type="evidence" value="ECO:0007669"/>
    <property type="project" value="InterPro"/>
</dbReference>
<evidence type="ECO:0000256" key="6">
    <source>
        <dbReference type="PROSITE-ProRule" id="PRU00169"/>
    </source>
</evidence>
<keyword evidence="1 6" id="KW-0597">Phosphoprotein</keyword>
<evidence type="ECO:0000256" key="1">
    <source>
        <dbReference type="ARBA" id="ARBA00022553"/>
    </source>
</evidence>
<dbReference type="Pfam" id="PF00072">
    <property type="entry name" value="Response_reg"/>
    <property type="match status" value="1"/>
</dbReference>
<dbReference type="InterPro" id="IPR036388">
    <property type="entry name" value="WH-like_DNA-bd_sf"/>
</dbReference>
<name>A0A1J1LEB3_9CYAN</name>
<dbReference type="GO" id="GO:0000156">
    <property type="term" value="F:phosphorelay response regulator activity"/>
    <property type="evidence" value="ECO:0007669"/>
    <property type="project" value="TreeGrafter"/>
</dbReference>
<proteinExistence type="predicted"/>
<dbReference type="Gene3D" id="1.10.10.10">
    <property type="entry name" value="Winged helix-like DNA-binding domain superfamily/Winged helix DNA-binding domain"/>
    <property type="match status" value="1"/>
</dbReference>
<gene>
    <name evidence="10" type="ORF">PL9214290514</name>
</gene>
<dbReference type="SMART" id="SM00448">
    <property type="entry name" value="REC"/>
    <property type="match status" value="1"/>
</dbReference>
<dbReference type="InterPro" id="IPR001867">
    <property type="entry name" value="OmpR/PhoB-type_DNA-bd"/>
</dbReference>
<dbReference type="SUPFAM" id="SSF46894">
    <property type="entry name" value="C-terminal effector domain of the bipartite response regulators"/>
    <property type="match status" value="1"/>
</dbReference>
<dbReference type="PANTHER" id="PTHR48111:SF15">
    <property type="entry name" value="OMPR SUBFAMILY"/>
    <property type="match status" value="1"/>
</dbReference>
<dbReference type="STRING" id="671072.PL9214290514"/>
<evidence type="ECO:0000256" key="7">
    <source>
        <dbReference type="PROSITE-ProRule" id="PRU01091"/>
    </source>
</evidence>
<organism evidence="10 11">
    <name type="scientific">Planktothrix tepida PCC 9214</name>
    <dbReference type="NCBI Taxonomy" id="671072"/>
    <lineage>
        <taxon>Bacteria</taxon>
        <taxon>Bacillati</taxon>
        <taxon>Cyanobacteriota</taxon>
        <taxon>Cyanophyceae</taxon>
        <taxon>Oscillatoriophycideae</taxon>
        <taxon>Oscillatoriales</taxon>
        <taxon>Microcoleaceae</taxon>
        <taxon>Planktothrix</taxon>
    </lineage>
</organism>
<keyword evidence="11" id="KW-1185">Reference proteome</keyword>
<feature type="modified residue" description="4-aspartylphosphate" evidence="6">
    <location>
        <position position="55"/>
    </location>
</feature>
<keyword evidence="2" id="KW-0902">Two-component regulatory system</keyword>
<evidence type="ECO:0000259" key="9">
    <source>
        <dbReference type="PROSITE" id="PS51755"/>
    </source>
</evidence>
<dbReference type="GO" id="GO:0005829">
    <property type="term" value="C:cytosol"/>
    <property type="evidence" value="ECO:0007669"/>
    <property type="project" value="TreeGrafter"/>
</dbReference>
<dbReference type="Pfam" id="PF00486">
    <property type="entry name" value="Trans_reg_C"/>
    <property type="match status" value="1"/>
</dbReference>
<reference evidence="11" key="1">
    <citation type="submission" date="2015-10" db="EMBL/GenBank/DDBJ databases">
        <authorList>
            <person name="Regsiter A."/>
            <person name="william w."/>
        </authorList>
    </citation>
    <scope>NUCLEOTIDE SEQUENCE [LARGE SCALE GENOMIC DNA]</scope>
</reference>
<dbReference type="EMBL" id="CZDF01000132">
    <property type="protein sequence ID" value="CUR30923.1"/>
    <property type="molecule type" value="Genomic_DNA"/>
</dbReference>